<organism evidence="1 2">
    <name type="scientific">Fraxinus pennsylvanica</name>
    <dbReference type="NCBI Taxonomy" id="56036"/>
    <lineage>
        <taxon>Eukaryota</taxon>
        <taxon>Viridiplantae</taxon>
        <taxon>Streptophyta</taxon>
        <taxon>Embryophyta</taxon>
        <taxon>Tracheophyta</taxon>
        <taxon>Spermatophyta</taxon>
        <taxon>Magnoliopsida</taxon>
        <taxon>eudicotyledons</taxon>
        <taxon>Gunneridae</taxon>
        <taxon>Pentapetalae</taxon>
        <taxon>asterids</taxon>
        <taxon>lamiids</taxon>
        <taxon>Lamiales</taxon>
        <taxon>Oleaceae</taxon>
        <taxon>Oleeae</taxon>
        <taxon>Fraxinus</taxon>
    </lineage>
</organism>
<evidence type="ECO:0000313" key="1">
    <source>
        <dbReference type="EMBL" id="CAI9773356.1"/>
    </source>
</evidence>
<reference evidence="1" key="1">
    <citation type="submission" date="2023-05" db="EMBL/GenBank/DDBJ databases">
        <authorList>
            <person name="Huff M."/>
        </authorList>
    </citation>
    <scope>NUCLEOTIDE SEQUENCE</scope>
</reference>
<evidence type="ECO:0000313" key="2">
    <source>
        <dbReference type="Proteomes" id="UP000834106"/>
    </source>
</evidence>
<sequence>MEVVELNIATALDMRKTLNHPSFNKIGVPDSWLLPPGMVMAAANATVAIKVATTKQKDTVLFIHSSPSFLKSSCSFENNSLGVNPSSFFIWRNEDGTIFSTS</sequence>
<name>A0AAD1ZNZ5_9LAMI</name>
<accession>A0AAD1ZNZ5</accession>
<dbReference type="Proteomes" id="UP000834106">
    <property type="component" value="Chromosome 12"/>
</dbReference>
<dbReference type="AlphaFoldDB" id="A0AAD1ZNZ5"/>
<keyword evidence="2" id="KW-1185">Reference proteome</keyword>
<protein>
    <submittedName>
        <fullName evidence="1">Uncharacterized protein</fullName>
    </submittedName>
</protein>
<gene>
    <name evidence="1" type="ORF">FPE_LOCUS20786</name>
</gene>
<dbReference type="EMBL" id="OU503047">
    <property type="protein sequence ID" value="CAI9773356.1"/>
    <property type="molecule type" value="Genomic_DNA"/>
</dbReference>
<proteinExistence type="predicted"/>